<dbReference type="Proteomes" id="UP000064967">
    <property type="component" value="Chromosome"/>
</dbReference>
<feature type="compositionally biased region" description="Acidic residues" evidence="1">
    <location>
        <begin position="1"/>
        <end position="13"/>
    </location>
</feature>
<keyword evidence="2" id="KW-0472">Membrane</keyword>
<keyword evidence="2" id="KW-0812">Transmembrane</keyword>
<reference evidence="3 4" key="1">
    <citation type="submission" date="2015-08" db="EMBL/GenBank/DDBJ databases">
        <authorList>
            <person name="Babu N.S."/>
            <person name="Beckwith C.J."/>
            <person name="Beseler K.G."/>
            <person name="Brison A."/>
            <person name="Carone J.V."/>
            <person name="Caskin T.P."/>
            <person name="Diamond M."/>
            <person name="Durham M.E."/>
            <person name="Foxe J.M."/>
            <person name="Go M."/>
            <person name="Henderson B.A."/>
            <person name="Jones I.B."/>
            <person name="McGettigan J.A."/>
            <person name="Micheletti S.J."/>
            <person name="Nasrallah M.E."/>
            <person name="Ortiz D."/>
            <person name="Piller C.R."/>
            <person name="Privatt S.R."/>
            <person name="Schneider S.L."/>
            <person name="Sharp S."/>
            <person name="Smith T.C."/>
            <person name="Stanton J.D."/>
            <person name="Ullery H.E."/>
            <person name="Wilson R.J."/>
            <person name="Serrano M.G."/>
            <person name="Buck G."/>
            <person name="Lee V."/>
            <person name="Wang Y."/>
            <person name="Carvalho R."/>
            <person name="Voegtly L."/>
            <person name="Shi R."/>
            <person name="Duckworth R."/>
            <person name="Johnson A."/>
            <person name="Loviza R."/>
            <person name="Walstead R."/>
            <person name="Shah Z."/>
            <person name="Kiflezghi M."/>
            <person name="Wade K."/>
            <person name="Ball S.L."/>
            <person name="Bradley K.W."/>
            <person name="Asai D.J."/>
            <person name="Bowman C.A."/>
            <person name="Russell D.A."/>
            <person name="Pope W.H."/>
            <person name="Jacobs-Sera D."/>
            <person name="Hendrix R.W."/>
            <person name="Hatfull G.F."/>
        </authorList>
    </citation>
    <scope>NUCLEOTIDE SEQUENCE [LARGE SCALE GENOMIC DNA]</scope>
    <source>
        <strain evidence="3 4">DSM 27648</strain>
    </source>
</reference>
<proteinExistence type="predicted"/>
<sequence length="309" mass="31463">MRNFGDDFDDDGAGLDLETGSSVGAVSGDTSAYAGTGGLSLDDDLFGDGVGGALELDVPTGHKAAVSHMPQGHAPQNAAPASNPSPNWAPNRAPNSPSSLGGVPDLAFDAVPMPVRPATSAAPQARPSGSMAAVRPSGSMQAVHPATHPSGSYGAVSVSNMAGGPSSVQPAPLSAPAPASSPLSAPSPAFASAPPQATSGPPPSASMPVAPMPGVRPDAAAIIARYPDPPAQAWQAPVYAAKVLLRQFELRQDLVALRRRRSPDVRLYEAALGVYEPKTFRLGMTIGCAAFVVGTFLFFLPVILRFVRD</sequence>
<dbReference type="STRING" id="1391654.AKJ09_08918"/>
<organism evidence="3 4">
    <name type="scientific">Labilithrix luteola</name>
    <dbReference type="NCBI Taxonomy" id="1391654"/>
    <lineage>
        <taxon>Bacteria</taxon>
        <taxon>Pseudomonadati</taxon>
        <taxon>Myxococcota</taxon>
        <taxon>Polyangia</taxon>
        <taxon>Polyangiales</taxon>
        <taxon>Labilitrichaceae</taxon>
        <taxon>Labilithrix</taxon>
    </lineage>
</organism>
<keyword evidence="4" id="KW-1185">Reference proteome</keyword>
<feature type="compositionally biased region" description="Polar residues" evidence="1">
    <location>
        <begin position="19"/>
        <end position="30"/>
    </location>
</feature>
<evidence type="ECO:0000313" key="4">
    <source>
        <dbReference type="Proteomes" id="UP000064967"/>
    </source>
</evidence>
<dbReference type="AlphaFoldDB" id="A0A0K1QA32"/>
<evidence type="ECO:0000256" key="2">
    <source>
        <dbReference type="SAM" id="Phobius"/>
    </source>
</evidence>
<dbReference type="EMBL" id="CP012333">
    <property type="protein sequence ID" value="AKV02255.1"/>
    <property type="molecule type" value="Genomic_DNA"/>
</dbReference>
<keyword evidence="2" id="KW-1133">Transmembrane helix</keyword>
<protein>
    <submittedName>
        <fullName evidence="3">Uncharacterized protein</fullName>
    </submittedName>
</protein>
<feature type="region of interest" description="Disordered" evidence="1">
    <location>
        <begin position="117"/>
        <end position="211"/>
    </location>
</feature>
<dbReference type="RefSeq" id="WP_146653198.1">
    <property type="nucleotide sequence ID" value="NZ_CP012333.1"/>
</dbReference>
<dbReference type="KEGG" id="llu:AKJ09_08918"/>
<feature type="compositionally biased region" description="Low complexity" evidence="1">
    <location>
        <begin position="165"/>
        <end position="199"/>
    </location>
</feature>
<accession>A0A0K1QA32</accession>
<name>A0A0K1QA32_9BACT</name>
<feature type="transmembrane region" description="Helical" evidence="2">
    <location>
        <begin position="282"/>
        <end position="304"/>
    </location>
</feature>
<gene>
    <name evidence="3" type="ORF">AKJ09_08918</name>
</gene>
<feature type="region of interest" description="Disordered" evidence="1">
    <location>
        <begin position="1"/>
        <end position="105"/>
    </location>
</feature>
<feature type="compositionally biased region" description="Low complexity" evidence="1">
    <location>
        <begin position="74"/>
        <end position="99"/>
    </location>
</feature>
<evidence type="ECO:0000313" key="3">
    <source>
        <dbReference type="EMBL" id="AKV02255.1"/>
    </source>
</evidence>
<evidence type="ECO:0000256" key="1">
    <source>
        <dbReference type="SAM" id="MobiDB-lite"/>
    </source>
</evidence>